<evidence type="ECO:0000313" key="4">
    <source>
        <dbReference type="RefSeq" id="XP_002737915.1"/>
    </source>
</evidence>
<dbReference type="InterPro" id="IPR013783">
    <property type="entry name" value="Ig-like_fold"/>
</dbReference>
<dbReference type="PRINTS" id="PR01415">
    <property type="entry name" value="ANKYRIN"/>
</dbReference>
<dbReference type="PROSITE" id="PS50297">
    <property type="entry name" value="ANK_REP_REGION"/>
    <property type="match status" value="5"/>
</dbReference>
<feature type="domain" description="Fibronectin type-III" evidence="2">
    <location>
        <begin position="6"/>
        <end position="101"/>
    </location>
</feature>
<dbReference type="PROSITE" id="PS50088">
    <property type="entry name" value="ANK_REPEAT"/>
    <property type="match status" value="5"/>
</dbReference>
<feature type="repeat" description="ANK" evidence="1">
    <location>
        <begin position="237"/>
        <end position="270"/>
    </location>
</feature>
<feature type="repeat" description="ANK" evidence="1">
    <location>
        <begin position="271"/>
        <end position="303"/>
    </location>
</feature>
<organism evidence="3 4">
    <name type="scientific">Saccoglossus kowalevskii</name>
    <name type="common">Acorn worm</name>
    <dbReference type="NCBI Taxonomy" id="10224"/>
    <lineage>
        <taxon>Eukaryota</taxon>
        <taxon>Metazoa</taxon>
        <taxon>Hemichordata</taxon>
        <taxon>Enteropneusta</taxon>
        <taxon>Harrimaniidae</taxon>
        <taxon>Saccoglossus</taxon>
    </lineage>
</organism>
<dbReference type="SUPFAM" id="SSF48403">
    <property type="entry name" value="Ankyrin repeat"/>
    <property type="match status" value="1"/>
</dbReference>
<dbReference type="Pfam" id="PF00041">
    <property type="entry name" value="fn3"/>
    <property type="match status" value="1"/>
</dbReference>
<sequence length="340" mass="37760">MSVPPRPDPPVVGKVTHHSVELYWDKAGEGETKKGDGRIRFSIQEDEKVGGWGNVYTGYAKNHLFDGLESRTEYRYRLRAANSHGYSEWSPSVTVSTTREPLTGEHLHRAFAYQEDLVKVRHILDSGEVQVDVPDKYGLSPLMSAAQKGYLNIVELLIEYGADVNFQNDSGKNALMLSCFAGHIEVVKLLKSHGAQWDVRDKGGSTPMHWAVDSANTQLLRWIILDGCPVDIRDRNSGWSPLMRACTLGGNTEVAKTLINAGANVNTKDNDGKTPLMIAALNGHLSLVELLIQKGADVHVKNEFGKTAIDFAGSFDRRRVSKFFEELKLKEKAKKKELVS</sequence>
<dbReference type="PROSITE" id="PS50853">
    <property type="entry name" value="FN3"/>
    <property type="match status" value="1"/>
</dbReference>
<dbReference type="SUPFAM" id="SSF49265">
    <property type="entry name" value="Fibronectin type III"/>
    <property type="match status" value="1"/>
</dbReference>
<dbReference type="InterPro" id="IPR002110">
    <property type="entry name" value="Ankyrin_rpt"/>
</dbReference>
<dbReference type="InterPro" id="IPR003961">
    <property type="entry name" value="FN3_dom"/>
</dbReference>
<dbReference type="Gene3D" id="2.60.40.10">
    <property type="entry name" value="Immunoglobulins"/>
    <property type="match status" value="1"/>
</dbReference>
<dbReference type="Pfam" id="PF12796">
    <property type="entry name" value="Ank_2"/>
    <property type="match status" value="2"/>
</dbReference>
<evidence type="ECO:0000259" key="2">
    <source>
        <dbReference type="PROSITE" id="PS50853"/>
    </source>
</evidence>
<gene>
    <name evidence="4" type="primary">LOC100373728</name>
</gene>
<name>A0ABM0GUZ2_SACKO</name>
<dbReference type="InterPro" id="IPR036770">
    <property type="entry name" value="Ankyrin_rpt-contain_sf"/>
</dbReference>
<dbReference type="RefSeq" id="XP_002737915.1">
    <property type="nucleotide sequence ID" value="XM_002737869.2"/>
</dbReference>
<proteinExistence type="predicted"/>
<keyword evidence="1" id="KW-0040">ANK repeat</keyword>
<dbReference type="CDD" id="cd00063">
    <property type="entry name" value="FN3"/>
    <property type="match status" value="1"/>
</dbReference>
<dbReference type="Proteomes" id="UP000694865">
    <property type="component" value="Unplaced"/>
</dbReference>
<feature type="repeat" description="ANK" evidence="1">
    <location>
        <begin position="170"/>
        <end position="202"/>
    </location>
</feature>
<accession>A0ABM0GUZ2</accession>
<dbReference type="Gene3D" id="1.25.40.20">
    <property type="entry name" value="Ankyrin repeat-containing domain"/>
    <property type="match status" value="1"/>
</dbReference>
<feature type="repeat" description="ANK" evidence="1">
    <location>
        <begin position="203"/>
        <end position="235"/>
    </location>
</feature>
<dbReference type="SMART" id="SM00060">
    <property type="entry name" value="FN3"/>
    <property type="match status" value="1"/>
</dbReference>
<keyword evidence="3" id="KW-1185">Reference proteome</keyword>
<protein>
    <submittedName>
        <fullName evidence="4">Fibronectin type 3 and ankyrin repeat domains protein 1-like</fullName>
    </submittedName>
</protein>
<evidence type="ECO:0000313" key="3">
    <source>
        <dbReference type="Proteomes" id="UP000694865"/>
    </source>
</evidence>
<feature type="repeat" description="ANK" evidence="1">
    <location>
        <begin position="137"/>
        <end position="169"/>
    </location>
</feature>
<dbReference type="PANTHER" id="PTHR24183:SF1">
    <property type="entry name" value="FIBRONECTIN TYPE 3 AND ANKYRIN REPEAT DOMAINS PROTEIN 1"/>
    <property type="match status" value="1"/>
</dbReference>
<dbReference type="PANTHER" id="PTHR24183">
    <property type="entry name" value="FIBRONECTIN TYPE 3 AND ANKYRIN REPEAT DOMAINS PROTEIN 1"/>
    <property type="match status" value="1"/>
</dbReference>
<evidence type="ECO:0000256" key="1">
    <source>
        <dbReference type="PROSITE-ProRule" id="PRU00023"/>
    </source>
</evidence>
<dbReference type="SMART" id="SM00248">
    <property type="entry name" value="ANK"/>
    <property type="match status" value="5"/>
</dbReference>
<dbReference type="GeneID" id="100373728"/>
<reference evidence="4" key="1">
    <citation type="submission" date="2025-08" db="UniProtKB">
        <authorList>
            <consortium name="RefSeq"/>
        </authorList>
    </citation>
    <scope>IDENTIFICATION</scope>
    <source>
        <tissue evidence="4">Testes</tissue>
    </source>
</reference>
<dbReference type="InterPro" id="IPR036116">
    <property type="entry name" value="FN3_sf"/>
</dbReference>
<dbReference type="Pfam" id="PF00023">
    <property type="entry name" value="Ank"/>
    <property type="match status" value="1"/>
</dbReference>